<dbReference type="Gene3D" id="3.40.50.720">
    <property type="entry name" value="NAD(P)-binding Rossmann-like Domain"/>
    <property type="match status" value="1"/>
</dbReference>
<dbReference type="Proteomes" id="UP001524547">
    <property type="component" value="Unassembled WGS sequence"/>
</dbReference>
<evidence type="ECO:0000313" key="3">
    <source>
        <dbReference type="Proteomes" id="UP001524547"/>
    </source>
</evidence>
<dbReference type="InterPro" id="IPR001509">
    <property type="entry name" value="Epimerase_deHydtase"/>
</dbReference>
<protein>
    <submittedName>
        <fullName evidence="2">SDR family oxidoreductase</fullName>
    </submittedName>
</protein>
<dbReference type="SUPFAM" id="SSF51735">
    <property type="entry name" value="NAD(P)-binding Rossmann-fold domains"/>
    <property type="match status" value="1"/>
</dbReference>
<dbReference type="InterPro" id="IPR036291">
    <property type="entry name" value="NAD(P)-bd_dom_sf"/>
</dbReference>
<keyword evidence="3" id="KW-1185">Reference proteome</keyword>
<dbReference type="InterPro" id="IPR051783">
    <property type="entry name" value="NAD(P)-dependent_oxidoreduct"/>
</dbReference>
<evidence type="ECO:0000259" key="1">
    <source>
        <dbReference type="Pfam" id="PF01370"/>
    </source>
</evidence>
<dbReference type="RefSeq" id="WP_422918184.1">
    <property type="nucleotide sequence ID" value="NZ_JAMZEJ010000001.1"/>
</dbReference>
<gene>
    <name evidence="2" type="ORF">NFI88_01150</name>
</gene>
<accession>A0ABT1VSX7</accession>
<organism evidence="2 3">
    <name type="scientific">Rhizosaccharibacter radicis</name>
    <dbReference type="NCBI Taxonomy" id="2782605"/>
    <lineage>
        <taxon>Bacteria</taxon>
        <taxon>Pseudomonadati</taxon>
        <taxon>Pseudomonadota</taxon>
        <taxon>Alphaproteobacteria</taxon>
        <taxon>Acetobacterales</taxon>
        <taxon>Acetobacteraceae</taxon>
        <taxon>Rhizosaccharibacter</taxon>
    </lineage>
</organism>
<name>A0ABT1VSX7_9PROT</name>
<proteinExistence type="predicted"/>
<dbReference type="PANTHER" id="PTHR48079">
    <property type="entry name" value="PROTEIN YEEZ"/>
    <property type="match status" value="1"/>
</dbReference>
<feature type="domain" description="NAD-dependent epimerase/dehydratase" evidence="1">
    <location>
        <begin position="3"/>
        <end position="84"/>
    </location>
</feature>
<dbReference type="Pfam" id="PF01370">
    <property type="entry name" value="Epimerase"/>
    <property type="match status" value="1"/>
</dbReference>
<comment type="caution">
    <text evidence="2">The sequence shown here is derived from an EMBL/GenBank/DDBJ whole genome shotgun (WGS) entry which is preliminary data.</text>
</comment>
<reference evidence="2 3" key="1">
    <citation type="submission" date="2022-06" db="EMBL/GenBank/DDBJ databases">
        <title>Rhizosaccharibacter gen. nov. sp. nov. KSS12, endophytic bacteria isolated from sugarcane.</title>
        <authorList>
            <person name="Pitiwittayakul N."/>
        </authorList>
    </citation>
    <scope>NUCLEOTIDE SEQUENCE [LARGE SCALE GENOMIC DNA]</scope>
    <source>
        <strain evidence="2 3">KSS12</strain>
    </source>
</reference>
<sequence length="325" mass="33981">MHVLVTGATGFIGSAVTAELIAAGHTVTGLARSEPGAARLRAAGAGVRHATLDDPGSLREAAALADGVIHLAFIHGFGGMTWKQKLRVLAGGLPSSIVGRFGEIITRSEQQAIQALGAALHGSGRPLIVTFGTMGLGAPGQTAAVPATEGDRPDRRSAGFMRARLEDQVLELVPRGVTAVRMRLPPIVHGAGKKGLTAQLERIARKKKMSGFHGEGEARWPAVHKLDAARLFRLALETPEAGACHHAVAEGGIPFRSIAEAIATRVGVPARSVPARRAAGHFGWLAPFIDTDNPVDSRLTRERLGWLPEQPGLLADLALSGHAPD</sequence>
<dbReference type="CDD" id="cd05262">
    <property type="entry name" value="SDR_a7"/>
    <property type="match status" value="1"/>
</dbReference>
<dbReference type="EMBL" id="JAMZEJ010000001">
    <property type="protein sequence ID" value="MCQ8239446.1"/>
    <property type="molecule type" value="Genomic_DNA"/>
</dbReference>
<evidence type="ECO:0000313" key="2">
    <source>
        <dbReference type="EMBL" id="MCQ8239446.1"/>
    </source>
</evidence>
<dbReference type="PANTHER" id="PTHR48079:SF9">
    <property type="entry name" value="PUTATIVE-RELATED"/>
    <property type="match status" value="1"/>
</dbReference>